<keyword evidence="2" id="KW-1185">Reference proteome</keyword>
<organism evidence="1 2">
    <name type="scientific">Entomophthora muscae</name>
    <dbReference type="NCBI Taxonomy" id="34485"/>
    <lineage>
        <taxon>Eukaryota</taxon>
        <taxon>Fungi</taxon>
        <taxon>Fungi incertae sedis</taxon>
        <taxon>Zoopagomycota</taxon>
        <taxon>Entomophthoromycotina</taxon>
        <taxon>Entomophthoromycetes</taxon>
        <taxon>Entomophthorales</taxon>
        <taxon>Entomophthoraceae</taxon>
        <taxon>Entomophthora</taxon>
    </lineage>
</organism>
<name>A0ACC2U673_9FUNG</name>
<sequence>MRISQVLAKNITFPPLPTKIEFSQYSRALATLKKNRAFLASTLAADEITKEFGPNLWDGKTVVELFPGPGVLTRSMIKNGASGIIPLEPAKIFLPMLKSLEDCCDVPFYLEHGEHRADDTFHSLLEDVSQKFQTKVERPKVDWNEVHPSMVFSSLSSSINESYHLSMLLVYSIFRRDGWFKYGRLPVVMLAPPEILKGIQTASLVGFLWRAVADVETSIELSSDAFVTKRSMQAIKLIPSVVPKIQAPLETYHFILSKLMVRKAQSLSSSLAAIAPGAATIRSKLTFDAYKNCSRLTLSEVDQVTLKYIEWYKNRHGAAPIHAFV</sequence>
<comment type="caution">
    <text evidence="1">The sequence shown here is derived from an EMBL/GenBank/DDBJ whole genome shotgun (WGS) entry which is preliminary data.</text>
</comment>
<accession>A0ACC2U673</accession>
<evidence type="ECO:0000313" key="2">
    <source>
        <dbReference type="Proteomes" id="UP001165960"/>
    </source>
</evidence>
<reference evidence="1" key="1">
    <citation type="submission" date="2022-04" db="EMBL/GenBank/DDBJ databases">
        <title>Genome of the entomopathogenic fungus Entomophthora muscae.</title>
        <authorList>
            <person name="Elya C."/>
            <person name="Lovett B.R."/>
            <person name="Lee E."/>
            <person name="Macias A.M."/>
            <person name="Hajek A.E."/>
            <person name="De Bivort B.L."/>
            <person name="Kasson M.T."/>
            <person name="De Fine Licht H.H."/>
            <person name="Stajich J.E."/>
        </authorList>
    </citation>
    <scope>NUCLEOTIDE SEQUENCE</scope>
    <source>
        <strain evidence="1">Berkeley</strain>
    </source>
</reference>
<evidence type="ECO:0000313" key="1">
    <source>
        <dbReference type="EMBL" id="KAJ9082318.1"/>
    </source>
</evidence>
<dbReference type="Proteomes" id="UP001165960">
    <property type="component" value="Unassembled WGS sequence"/>
</dbReference>
<protein>
    <submittedName>
        <fullName evidence="1">Uncharacterized protein</fullName>
    </submittedName>
</protein>
<proteinExistence type="predicted"/>
<dbReference type="EMBL" id="QTSX02001436">
    <property type="protein sequence ID" value="KAJ9082318.1"/>
    <property type="molecule type" value="Genomic_DNA"/>
</dbReference>
<gene>
    <name evidence="1" type="ORF">DSO57_1005767</name>
</gene>